<comment type="caution">
    <text evidence="2">The sequence shown here is derived from an EMBL/GenBank/DDBJ whole genome shotgun (WGS) entry which is preliminary data.</text>
</comment>
<evidence type="ECO:0000313" key="3">
    <source>
        <dbReference type="Proteomes" id="UP000708208"/>
    </source>
</evidence>
<proteinExistence type="predicted"/>
<reference evidence="2" key="1">
    <citation type="submission" date="2021-06" db="EMBL/GenBank/DDBJ databases">
        <authorList>
            <person name="Hodson N. C."/>
            <person name="Mongue J. A."/>
            <person name="Jaron S. K."/>
        </authorList>
    </citation>
    <scope>NUCLEOTIDE SEQUENCE</scope>
</reference>
<gene>
    <name evidence="2" type="ORF">AFUS01_LOCUS2400</name>
</gene>
<feature type="transmembrane region" description="Helical" evidence="1">
    <location>
        <begin position="299"/>
        <end position="319"/>
    </location>
</feature>
<evidence type="ECO:0008006" key="4">
    <source>
        <dbReference type="Google" id="ProtNLM"/>
    </source>
</evidence>
<feature type="transmembrane region" description="Helical" evidence="1">
    <location>
        <begin position="46"/>
        <end position="62"/>
    </location>
</feature>
<dbReference type="AlphaFoldDB" id="A0A8J2J882"/>
<organism evidence="2 3">
    <name type="scientific">Allacma fusca</name>
    <dbReference type="NCBI Taxonomy" id="39272"/>
    <lineage>
        <taxon>Eukaryota</taxon>
        <taxon>Metazoa</taxon>
        <taxon>Ecdysozoa</taxon>
        <taxon>Arthropoda</taxon>
        <taxon>Hexapoda</taxon>
        <taxon>Collembola</taxon>
        <taxon>Symphypleona</taxon>
        <taxon>Sminthuridae</taxon>
        <taxon>Allacma</taxon>
    </lineage>
</organism>
<accession>A0A8J2J882</accession>
<dbReference type="Proteomes" id="UP000708208">
    <property type="component" value="Unassembled WGS sequence"/>
</dbReference>
<keyword evidence="1" id="KW-0472">Membrane</keyword>
<feature type="transmembrane region" description="Helical" evidence="1">
    <location>
        <begin position="143"/>
        <end position="163"/>
    </location>
</feature>
<sequence length="384" mass="44089">MLPVPAFEYYKKIILFASYLHLFPYCWKWDQKQRKFVIVKTLRSQILYWTQLGLLLLYQLFIASRSWKLGFDSSIPLKKKFAVQYMIFTFIGMDFNILNTYVNSEKFPLLINSFVEITERFGTTYGRPTSGGKGKEKDKVSRSISLMVIPCLLLVVANILGALRRPESPLLLTSLAAEPRKLPLAIRLAYAGFHGYLQCLQYTMPEFNLLTVICYVDALLPMIKRLCFKTSQQKCPPESPAKTFSENEIYHFYHELSTLQIIFNACYSYWALGTQTFLTVFCISNIFQAGALNNIRGILAGLFQVVLIQVIFKHMATIYESSALTLQSWMETSGTLFFKKFTRACKPFRVVVGSFYFADYTLILTMFSIISTNSASFIVAYKDA</sequence>
<protein>
    <recommendedName>
        <fullName evidence="4">Gustatory receptor</fullName>
    </recommendedName>
</protein>
<feature type="transmembrane region" description="Helical" evidence="1">
    <location>
        <begin position="360"/>
        <end position="381"/>
    </location>
</feature>
<dbReference type="EMBL" id="CAJVCH010013700">
    <property type="protein sequence ID" value="CAG7676110.1"/>
    <property type="molecule type" value="Genomic_DNA"/>
</dbReference>
<evidence type="ECO:0000256" key="1">
    <source>
        <dbReference type="SAM" id="Phobius"/>
    </source>
</evidence>
<evidence type="ECO:0000313" key="2">
    <source>
        <dbReference type="EMBL" id="CAG7676110.1"/>
    </source>
</evidence>
<keyword evidence="1" id="KW-1133">Transmembrane helix</keyword>
<name>A0A8J2J882_9HEXA</name>
<feature type="transmembrane region" description="Helical" evidence="1">
    <location>
        <begin position="82"/>
        <end position="102"/>
    </location>
</feature>
<keyword evidence="3" id="KW-1185">Reference proteome</keyword>
<feature type="transmembrane region" description="Helical" evidence="1">
    <location>
        <begin position="267"/>
        <end position="287"/>
    </location>
</feature>
<keyword evidence="1" id="KW-0812">Transmembrane</keyword>
<feature type="transmembrane region" description="Helical" evidence="1">
    <location>
        <begin position="6"/>
        <end position="25"/>
    </location>
</feature>